<gene>
    <name evidence="1" type="ORF">Tco_0655323</name>
</gene>
<dbReference type="Gene3D" id="3.10.10.10">
    <property type="entry name" value="HIV Type 1 Reverse Transcriptase, subunit A, domain 1"/>
    <property type="match status" value="2"/>
</dbReference>
<dbReference type="InterPro" id="IPR043128">
    <property type="entry name" value="Rev_trsase/Diguanyl_cyclase"/>
</dbReference>
<dbReference type="Gene3D" id="3.30.70.270">
    <property type="match status" value="1"/>
</dbReference>
<organism evidence="1 2">
    <name type="scientific">Tanacetum coccineum</name>
    <dbReference type="NCBI Taxonomy" id="301880"/>
    <lineage>
        <taxon>Eukaryota</taxon>
        <taxon>Viridiplantae</taxon>
        <taxon>Streptophyta</taxon>
        <taxon>Embryophyta</taxon>
        <taxon>Tracheophyta</taxon>
        <taxon>Spermatophyta</taxon>
        <taxon>Magnoliopsida</taxon>
        <taxon>eudicotyledons</taxon>
        <taxon>Gunneridae</taxon>
        <taxon>Pentapetalae</taxon>
        <taxon>asterids</taxon>
        <taxon>campanulids</taxon>
        <taxon>Asterales</taxon>
        <taxon>Asteraceae</taxon>
        <taxon>Asteroideae</taxon>
        <taxon>Anthemideae</taxon>
        <taxon>Anthemidinae</taxon>
        <taxon>Tanacetum</taxon>
    </lineage>
</organism>
<sequence length="223" mass="25411">MVGGKPFNTEHKLNEYKHIKPVKQKKSGLGPGHNEATCKEVDELTKAKILRKVKDQTWVANPVMMAKGDKDKTAFFTEKGVFCYQKMPFGLKNAGATYQRLVDEVFNDQIGRNLEAYVHDMGATKGRTKLPRIKEAYIKPRSRSKWAIELGEHDIEFKGRNSVKGQVPSDFLVKTPPEEDNEKEISKVGTIKRRGKIGKQMESVYRRSLKLRRLSKYGVLGED</sequence>
<evidence type="ECO:0008006" key="3">
    <source>
        <dbReference type="Google" id="ProtNLM"/>
    </source>
</evidence>
<protein>
    <recommendedName>
        <fullName evidence="3">Reverse transcriptase domain-containing protein</fullName>
    </recommendedName>
</protein>
<accession>A0ABQ4X5P3</accession>
<keyword evidence="2" id="KW-1185">Reference proteome</keyword>
<dbReference type="PANTHER" id="PTHR24559:SF444">
    <property type="entry name" value="REVERSE TRANSCRIPTASE DOMAIN-CONTAINING PROTEIN"/>
    <property type="match status" value="1"/>
</dbReference>
<dbReference type="InterPro" id="IPR043502">
    <property type="entry name" value="DNA/RNA_pol_sf"/>
</dbReference>
<evidence type="ECO:0000313" key="1">
    <source>
        <dbReference type="EMBL" id="GJS60539.1"/>
    </source>
</evidence>
<dbReference type="PANTHER" id="PTHR24559">
    <property type="entry name" value="TRANSPOSON TY3-I GAG-POL POLYPROTEIN"/>
    <property type="match status" value="1"/>
</dbReference>
<evidence type="ECO:0000313" key="2">
    <source>
        <dbReference type="Proteomes" id="UP001151760"/>
    </source>
</evidence>
<proteinExistence type="predicted"/>
<dbReference type="EMBL" id="BQNB010009228">
    <property type="protein sequence ID" value="GJS60539.1"/>
    <property type="molecule type" value="Genomic_DNA"/>
</dbReference>
<reference evidence="1" key="2">
    <citation type="submission" date="2022-01" db="EMBL/GenBank/DDBJ databases">
        <authorList>
            <person name="Yamashiro T."/>
            <person name="Shiraishi A."/>
            <person name="Satake H."/>
            <person name="Nakayama K."/>
        </authorList>
    </citation>
    <scope>NUCLEOTIDE SEQUENCE</scope>
</reference>
<name>A0ABQ4X5P3_9ASTR</name>
<reference evidence="1" key="1">
    <citation type="journal article" date="2022" name="Int. J. Mol. Sci.">
        <title>Draft Genome of Tanacetum Coccineum: Genomic Comparison of Closely Related Tanacetum-Family Plants.</title>
        <authorList>
            <person name="Yamashiro T."/>
            <person name="Shiraishi A."/>
            <person name="Nakayama K."/>
            <person name="Satake H."/>
        </authorList>
    </citation>
    <scope>NUCLEOTIDE SEQUENCE</scope>
</reference>
<dbReference type="SUPFAM" id="SSF56672">
    <property type="entry name" value="DNA/RNA polymerases"/>
    <property type="match status" value="1"/>
</dbReference>
<dbReference type="Proteomes" id="UP001151760">
    <property type="component" value="Unassembled WGS sequence"/>
</dbReference>
<comment type="caution">
    <text evidence="1">The sequence shown here is derived from an EMBL/GenBank/DDBJ whole genome shotgun (WGS) entry which is preliminary data.</text>
</comment>
<dbReference type="InterPro" id="IPR053134">
    <property type="entry name" value="RNA-dir_DNA_polymerase"/>
</dbReference>